<keyword evidence="4" id="KW-1185">Reference proteome</keyword>
<evidence type="ECO:0000313" key="3">
    <source>
        <dbReference type="EMBL" id="CEF96980.1"/>
    </source>
</evidence>
<dbReference type="STRING" id="70448.A0A096P7M5"/>
<accession>A0A096P7M5</accession>
<evidence type="ECO:0000256" key="2">
    <source>
        <dbReference type="SAM" id="MobiDB-lite"/>
    </source>
</evidence>
<dbReference type="Proteomes" id="UP000009170">
    <property type="component" value="Unassembled WGS sequence"/>
</dbReference>
<dbReference type="OrthoDB" id="2019724at2759"/>
<dbReference type="EMBL" id="CAID01000003">
    <property type="protein sequence ID" value="CEF96980.1"/>
    <property type="molecule type" value="Genomic_DNA"/>
</dbReference>
<reference evidence="4" key="1">
    <citation type="journal article" date="2006" name="Proc. Natl. Acad. Sci. U.S.A.">
        <title>Genome analysis of the smallest free-living eukaryote Ostreococcus tauri unveils many unique features.</title>
        <authorList>
            <person name="Derelle E."/>
            <person name="Ferraz C."/>
            <person name="Rombauts S."/>
            <person name="Rouze P."/>
            <person name="Worden A.Z."/>
            <person name="Robbens S."/>
            <person name="Partensky F."/>
            <person name="Degroeve S."/>
            <person name="Echeynie S."/>
            <person name="Cooke R."/>
            <person name="Saeys Y."/>
            <person name="Wuyts J."/>
            <person name="Jabbari K."/>
            <person name="Bowler C."/>
            <person name="Panaud O."/>
            <person name="Piegu B."/>
            <person name="Ball S.G."/>
            <person name="Ral J.-P."/>
            <person name="Bouget F.-Y."/>
            <person name="Piganeau G."/>
            <person name="De Baets B."/>
            <person name="Picard A."/>
            <person name="Delseny M."/>
            <person name="Demaille J."/>
            <person name="Van de Peer Y."/>
            <person name="Moreau H."/>
        </authorList>
    </citation>
    <scope>NUCLEOTIDE SEQUENCE [LARGE SCALE GENOMIC DNA]</scope>
    <source>
        <strain evidence="4">OTTH 0595 / CCAP 157/2 / RCC745</strain>
    </source>
</reference>
<dbReference type="Pfam" id="PF00300">
    <property type="entry name" value="His_Phos_1"/>
    <property type="match status" value="1"/>
</dbReference>
<feature type="binding site" evidence="1">
    <location>
        <position position="53"/>
    </location>
    <ligand>
        <name>substrate</name>
    </ligand>
</feature>
<feature type="compositionally biased region" description="Basic and acidic residues" evidence="2">
    <location>
        <begin position="13"/>
        <end position="27"/>
    </location>
</feature>
<organism evidence="3 4">
    <name type="scientific">Ostreococcus tauri</name>
    <name type="common">Marine green alga</name>
    <dbReference type="NCBI Taxonomy" id="70448"/>
    <lineage>
        <taxon>Eukaryota</taxon>
        <taxon>Viridiplantae</taxon>
        <taxon>Chlorophyta</taxon>
        <taxon>Mamiellophyceae</taxon>
        <taxon>Mamiellales</taxon>
        <taxon>Bathycoccaceae</taxon>
        <taxon>Ostreococcus</taxon>
    </lineage>
</organism>
<dbReference type="PANTHER" id="PTHR47623">
    <property type="entry name" value="OS09G0287300 PROTEIN"/>
    <property type="match status" value="1"/>
</dbReference>
<dbReference type="AlphaFoldDB" id="A0A096P7M5"/>
<sequence length="194" mass="20691">MLRHGEAMMSNANEKDADRALTRDGRARARETARAASERGWIPDVTLCSASRRSRETLEVMGEADAAFGAVGRTMYLGSLYHFASLDGQYRTHLAECVAREIGILAACPPEEAACAKVPDARTIMAVGHNKGMEEAATELCGEEVRLLPATAALLEREVDADATWADVLSEGKGKWTLVAVATPDGLVANATSS</sequence>
<evidence type="ECO:0000313" key="4">
    <source>
        <dbReference type="Proteomes" id="UP000009170"/>
    </source>
</evidence>
<protein>
    <submittedName>
        <fullName evidence="3">Histidine phosphatase superfamily, clade-1</fullName>
    </submittedName>
</protein>
<reference evidence="3 4" key="2">
    <citation type="journal article" date="2014" name="BMC Genomics">
        <title>An improved genome of the model marine alga Ostreococcus tauri unfolds by assessing Illumina de novo assemblies.</title>
        <authorList>
            <person name="Blanc-Mathieu R."/>
            <person name="Verhelst B."/>
            <person name="Derelle E."/>
            <person name="Rombauts S."/>
            <person name="Bouget F.Y."/>
            <person name="Carre I."/>
            <person name="Chateau A."/>
            <person name="Eyre-Walker A."/>
            <person name="Grimsley N."/>
            <person name="Moreau H."/>
            <person name="Piegu B."/>
            <person name="Rivals E."/>
            <person name="Schackwitz W."/>
            <person name="Van de Peer Y."/>
            <person name="Piganeau G."/>
        </authorList>
    </citation>
    <scope>NUCLEOTIDE SEQUENCE [LARGE SCALE GENOMIC DNA]</scope>
    <source>
        <strain evidence="4">OTTH 0595 / CCAP 157/2 / RCC745</strain>
    </source>
</reference>
<dbReference type="InParanoid" id="A0A096P7M5"/>
<dbReference type="InterPro" id="IPR029033">
    <property type="entry name" value="His_PPase_superfam"/>
</dbReference>
<gene>
    <name evidence="3" type="ORF">OT_ostta03g00550</name>
</gene>
<name>A0A096P7M5_OSTTA</name>
<dbReference type="SUPFAM" id="SSF53254">
    <property type="entry name" value="Phosphoglycerate mutase-like"/>
    <property type="match status" value="1"/>
</dbReference>
<dbReference type="KEGG" id="ota:OT_ostta03g00550"/>
<dbReference type="RefSeq" id="XP_022838414.1">
    <property type="nucleotide sequence ID" value="XM_022984673.1"/>
</dbReference>
<comment type="caution">
    <text evidence="3">The sequence shown here is derived from an EMBL/GenBank/DDBJ whole genome shotgun (WGS) entry which is preliminary data.</text>
</comment>
<dbReference type="InterPro" id="IPR013078">
    <property type="entry name" value="His_Pase_superF_clade-1"/>
</dbReference>
<feature type="region of interest" description="Disordered" evidence="2">
    <location>
        <begin position="1"/>
        <end position="27"/>
    </location>
</feature>
<dbReference type="Gene3D" id="3.40.50.1240">
    <property type="entry name" value="Phosphoglycerate mutase-like"/>
    <property type="match status" value="1"/>
</dbReference>
<dbReference type="PANTHER" id="PTHR47623:SF1">
    <property type="entry name" value="OS09G0287300 PROTEIN"/>
    <property type="match status" value="1"/>
</dbReference>
<dbReference type="FunCoup" id="A0A096P7M5">
    <property type="interactions" value="414"/>
</dbReference>
<dbReference type="GeneID" id="34945651"/>
<proteinExistence type="predicted"/>
<evidence type="ECO:0000256" key="1">
    <source>
        <dbReference type="PIRSR" id="PIRSR613078-2"/>
    </source>
</evidence>